<dbReference type="AlphaFoldDB" id="A0A0B4CTQ0"/>
<gene>
    <name evidence="1" type="ORF">RM53_05100</name>
</gene>
<evidence type="ECO:0000313" key="2">
    <source>
        <dbReference type="Proteomes" id="UP000031166"/>
    </source>
</evidence>
<name>A0A0B4CTQ0_9CAUL</name>
<accession>A0A0B4CTQ0</accession>
<evidence type="ECO:0000313" key="1">
    <source>
        <dbReference type="EMBL" id="KIC59777.1"/>
    </source>
</evidence>
<reference evidence="1 2" key="1">
    <citation type="submission" date="2014-12" db="EMBL/GenBank/DDBJ databases">
        <title>Genome sequencing of Brevundimonas nasdae TPW30.</title>
        <authorList>
            <person name="Tan P.W."/>
            <person name="Chan K.-G."/>
        </authorList>
    </citation>
    <scope>NUCLEOTIDE SEQUENCE [LARGE SCALE GENOMIC DNA]</scope>
    <source>
        <strain evidence="1 2">TPW30</strain>
    </source>
</reference>
<sequence>MIDNPFAAVVAELDFLGQDNALLNSALYKNPDFVAWCERIADRQHKVRASVVTPLPALETILALEATVFDNGPEPKFRHKITLQTYMGDHPNWKRPNWKATATLWPHDVAVKTAKKSKAKFSEATLAVVEALAGQGSGFVGVFMHTGAGMGSTYNDQHVVWIDIEANTAMVYSPNAHFWLAPFDKLDAKGKPLKSNCILHSRSSSADTLDHWSTGEPVSL</sequence>
<protein>
    <submittedName>
        <fullName evidence="1">Uncharacterized protein</fullName>
    </submittedName>
</protein>
<dbReference type="Proteomes" id="UP000031166">
    <property type="component" value="Unassembled WGS sequence"/>
</dbReference>
<proteinExistence type="predicted"/>
<organism evidence="1 2">
    <name type="scientific">Brevundimonas nasdae</name>
    <dbReference type="NCBI Taxonomy" id="172043"/>
    <lineage>
        <taxon>Bacteria</taxon>
        <taxon>Pseudomonadati</taxon>
        <taxon>Pseudomonadota</taxon>
        <taxon>Alphaproteobacteria</taxon>
        <taxon>Caulobacterales</taxon>
        <taxon>Caulobacteraceae</taxon>
        <taxon>Brevundimonas</taxon>
    </lineage>
</organism>
<dbReference type="EMBL" id="JWSY01000005">
    <property type="protein sequence ID" value="KIC59777.1"/>
    <property type="molecule type" value="Genomic_DNA"/>
</dbReference>
<comment type="caution">
    <text evidence="1">The sequence shown here is derived from an EMBL/GenBank/DDBJ whole genome shotgun (WGS) entry which is preliminary data.</text>
</comment>